<gene>
    <name evidence="1" type="ORF">CHRY9293_03055</name>
</gene>
<dbReference type="AlphaFoldDB" id="A0A6N4XC08"/>
<name>A0A6N4XC08_9FLAO</name>
<reference evidence="1 2" key="1">
    <citation type="submission" date="2020-01" db="EMBL/GenBank/DDBJ databases">
        <authorList>
            <person name="Rodrigo-Torres L."/>
            <person name="Arahal R. D."/>
            <person name="Lucena T."/>
        </authorList>
    </citation>
    <scope>NUCLEOTIDE SEQUENCE [LARGE SCALE GENOMIC DNA]</scope>
    <source>
        <strain evidence="1 2">CECT 9293</strain>
    </source>
</reference>
<protein>
    <submittedName>
        <fullName evidence="1">Uncharacterized protein</fullName>
    </submittedName>
</protein>
<accession>A0A6N4XC08</accession>
<dbReference type="Proteomes" id="UP000445144">
    <property type="component" value="Unassembled WGS sequence"/>
</dbReference>
<dbReference type="RefSeq" id="WP_228455561.1">
    <property type="nucleotide sequence ID" value="NZ_CACVBR010000036.1"/>
</dbReference>
<dbReference type="EMBL" id="CACVBR010000036">
    <property type="protein sequence ID" value="CAA7196997.1"/>
    <property type="molecule type" value="Genomic_DNA"/>
</dbReference>
<proteinExistence type="predicted"/>
<sequence length="276" mass="33142">MKSNLHNKFLLTFMLLFIGNKNFSQMVKRLNDPAIVAQHKRMVFERWGDWSPYGKWVLGVQTNFAYSTVWGMLSPARNRAYKEGADIRPLKPNGIEVQRLAEVEMQRKEGEKIKMEVDTLYKRNMQDLSHWTSATVDADPLWLLYYKRMLSPLKKFPDHPQTYIEWNLKNNENYQTLKSTGVIERLQQQLDLLKDKYKISRSVDMPRGKRFLMYHETLLGWRKWMYELKSFNNETSILLNYKKLLDKFQNKSKEVVMVRTDKEIVEDIMQQYKYKF</sequence>
<keyword evidence="2" id="KW-1185">Reference proteome</keyword>
<evidence type="ECO:0000313" key="1">
    <source>
        <dbReference type="EMBL" id="CAA7196997.1"/>
    </source>
</evidence>
<evidence type="ECO:0000313" key="2">
    <source>
        <dbReference type="Proteomes" id="UP000445144"/>
    </source>
</evidence>
<organism evidence="1 2">
    <name type="scientific">Chryseobacterium potabilaquae</name>
    <dbReference type="NCBI Taxonomy" id="2675057"/>
    <lineage>
        <taxon>Bacteria</taxon>
        <taxon>Pseudomonadati</taxon>
        <taxon>Bacteroidota</taxon>
        <taxon>Flavobacteriia</taxon>
        <taxon>Flavobacteriales</taxon>
        <taxon>Weeksellaceae</taxon>
        <taxon>Chryseobacterium group</taxon>
        <taxon>Chryseobacterium</taxon>
    </lineage>
</organism>